<dbReference type="Pfam" id="PF00098">
    <property type="entry name" value="zf-CCHC"/>
    <property type="match status" value="1"/>
</dbReference>
<proteinExistence type="predicted"/>
<dbReference type="AlphaFoldDB" id="E2AJT1"/>
<dbReference type="Gene3D" id="4.10.60.10">
    <property type="entry name" value="Zinc finger, CCHC-type"/>
    <property type="match status" value="1"/>
</dbReference>
<protein>
    <submittedName>
        <fullName evidence="4">Retrovirus-related Pol polyprotein from transposon TNT 1-94</fullName>
    </submittedName>
</protein>
<keyword evidence="1" id="KW-0479">Metal-binding</keyword>
<dbReference type="STRING" id="104421.E2AJT1"/>
<dbReference type="SUPFAM" id="SSF57756">
    <property type="entry name" value="Retrovirus zinc finger-like domains"/>
    <property type="match status" value="1"/>
</dbReference>
<dbReference type="PANTHER" id="PTHR47481">
    <property type="match status" value="1"/>
</dbReference>
<feature type="non-terminal residue" evidence="4">
    <location>
        <position position="252"/>
    </location>
</feature>
<reference evidence="4 5" key="1">
    <citation type="journal article" date="2010" name="Science">
        <title>Genomic comparison of the ants Camponotus floridanus and Harpegnathos saltator.</title>
        <authorList>
            <person name="Bonasio R."/>
            <person name="Zhang G."/>
            <person name="Ye C."/>
            <person name="Mutti N.S."/>
            <person name="Fang X."/>
            <person name="Qin N."/>
            <person name="Donahue G."/>
            <person name="Yang P."/>
            <person name="Li Q."/>
            <person name="Li C."/>
            <person name="Zhang P."/>
            <person name="Huang Z."/>
            <person name="Berger S.L."/>
            <person name="Reinberg D."/>
            <person name="Wang J."/>
            <person name="Liebig J."/>
        </authorList>
    </citation>
    <scope>NUCLEOTIDE SEQUENCE [LARGE SCALE GENOMIC DNA]</scope>
    <source>
        <strain evidence="5">C129</strain>
    </source>
</reference>
<keyword evidence="1" id="KW-0863">Zinc-finger</keyword>
<dbReference type="PANTHER" id="PTHR47481:SF14">
    <property type="entry name" value="RETROTRANSPOSON COPIA-LIKE N-TERMINAL DOMAIN-CONTAINING PROTEIN"/>
    <property type="match status" value="1"/>
</dbReference>
<keyword evidence="5" id="KW-1185">Reference proteome</keyword>
<evidence type="ECO:0000256" key="1">
    <source>
        <dbReference type="PROSITE-ProRule" id="PRU00047"/>
    </source>
</evidence>
<evidence type="ECO:0000259" key="3">
    <source>
        <dbReference type="PROSITE" id="PS50158"/>
    </source>
</evidence>
<sequence>NAADVATWERNDQKARSDIILSISPSELKQVKNCATSHDMWVRLEEIYQSKGPARKATLLKRLTLQKMADNGDIRIHLNDFFDSVDKLSDMGVDINEDLLTILLLYSLPASFENFRCAIESRDELPKPEALRVKIVEENDARKSEVRDVSSGAMFVRKNNGKQRQNRLNSNKGDGKKSGKTDDAVRCFKCKKTGHRAKNCPNRSQSAEGAKCADNVCLNVSANYVNGPNLKWCLDSGATSHFCNEAEHFREM</sequence>
<dbReference type="OrthoDB" id="7682542at2759"/>
<name>E2AJT1_CAMFO</name>
<evidence type="ECO:0000313" key="5">
    <source>
        <dbReference type="Proteomes" id="UP000000311"/>
    </source>
</evidence>
<evidence type="ECO:0000256" key="2">
    <source>
        <dbReference type="SAM" id="MobiDB-lite"/>
    </source>
</evidence>
<dbReference type="InterPro" id="IPR036875">
    <property type="entry name" value="Znf_CCHC_sf"/>
</dbReference>
<dbReference type="EMBL" id="GL440098">
    <property type="protein sequence ID" value="EFN66308.1"/>
    <property type="molecule type" value="Genomic_DNA"/>
</dbReference>
<organism evidence="5">
    <name type="scientific">Camponotus floridanus</name>
    <name type="common">Florida carpenter ant</name>
    <dbReference type="NCBI Taxonomy" id="104421"/>
    <lineage>
        <taxon>Eukaryota</taxon>
        <taxon>Metazoa</taxon>
        <taxon>Ecdysozoa</taxon>
        <taxon>Arthropoda</taxon>
        <taxon>Hexapoda</taxon>
        <taxon>Insecta</taxon>
        <taxon>Pterygota</taxon>
        <taxon>Neoptera</taxon>
        <taxon>Endopterygota</taxon>
        <taxon>Hymenoptera</taxon>
        <taxon>Apocrita</taxon>
        <taxon>Aculeata</taxon>
        <taxon>Formicoidea</taxon>
        <taxon>Formicidae</taxon>
        <taxon>Formicinae</taxon>
        <taxon>Camponotus</taxon>
    </lineage>
</organism>
<gene>
    <name evidence="4" type="ORF">EAG_00478</name>
</gene>
<evidence type="ECO:0000313" key="4">
    <source>
        <dbReference type="EMBL" id="EFN66308.1"/>
    </source>
</evidence>
<feature type="domain" description="CCHC-type" evidence="3">
    <location>
        <begin position="186"/>
        <end position="202"/>
    </location>
</feature>
<feature type="non-terminal residue" evidence="4">
    <location>
        <position position="1"/>
    </location>
</feature>
<feature type="compositionally biased region" description="Basic and acidic residues" evidence="2">
    <location>
        <begin position="173"/>
        <end position="182"/>
    </location>
</feature>
<dbReference type="PROSITE" id="PS50158">
    <property type="entry name" value="ZF_CCHC"/>
    <property type="match status" value="1"/>
</dbReference>
<dbReference type="Pfam" id="PF14223">
    <property type="entry name" value="Retrotran_gag_2"/>
    <property type="match status" value="1"/>
</dbReference>
<dbReference type="SMART" id="SM00343">
    <property type="entry name" value="ZnF_C2HC"/>
    <property type="match status" value="1"/>
</dbReference>
<dbReference type="GO" id="GO:0003676">
    <property type="term" value="F:nucleic acid binding"/>
    <property type="evidence" value="ECO:0007669"/>
    <property type="project" value="InterPro"/>
</dbReference>
<accession>E2AJT1</accession>
<dbReference type="InParanoid" id="E2AJT1"/>
<dbReference type="GO" id="GO:0008270">
    <property type="term" value="F:zinc ion binding"/>
    <property type="evidence" value="ECO:0007669"/>
    <property type="project" value="UniProtKB-KW"/>
</dbReference>
<feature type="region of interest" description="Disordered" evidence="2">
    <location>
        <begin position="155"/>
        <end position="182"/>
    </location>
</feature>
<dbReference type="InterPro" id="IPR001878">
    <property type="entry name" value="Znf_CCHC"/>
</dbReference>
<dbReference type="Proteomes" id="UP000000311">
    <property type="component" value="Unassembled WGS sequence"/>
</dbReference>
<dbReference type="OMA" id="DCWELRN"/>
<keyword evidence="1" id="KW-0862">Zinc</keyword>